<dbReference type="InterPro" id="IPR020575">
    <property type="entry name" value="Hsp90_N"/>
</dbReference>
<reference evidence="5 6" key="1">
    <citation type="submission" date="2023-05" db="EMBL/GenBank/DDBJ databases">
        <title>B98-5 Cell Line De Novo Hybrid Assembly: An Optical Mapping Approach.</title>
        <authorList>
            <person name="Kananen K."/>
            <person name="Auerbach J.A."/>
            <person name="Kautto E."/>
            <person name="Blachly J.S."/>
        </authorList>
    </citation>
    <scope>NUCLEOTIDE SEQUENCE [LARGE SCALE GENOMIC DNA]</scope>
    <source>
        <strain evidence="5">B95-8</strain>
        <tissue evidence="5">Cell line</tissue>
    </source>
</reference>
<comment type="similarity">
    <text evidence="1">Belongs to the heat shock protein 90 family.</text>
</comment>
<dbReference type="PRINTS" id="PR00775">
    <property type="entry name" value="HEATSHOCK90"/>
</dbReference>
<protein>
    <submittedName>
        <fullName evidence="5">Uncharacterized protein</fullName>
    </submittedName>
</protein>
<proteinExistence type="inferred from homology"/>
<dbReference type="Gene3D" id="3.30.565.10">
    <property type="entry name" value="Histidine kinase-like ATPase, C-terminal domain"/>
    <property type="match status" value="1"/>
</dbReference>
<sequence>MPAEVHHIEKEMETLVFQAETAQLMSLIINTCYYNKEIFIWELIFNASDNLDKICLENLTGRSKLVSGKELKIDIILNPQKHILLWWTQTLA</sequence>
<dbReference type="EMBL" id="JASSZA010000016">
    <property type="protein sequence ID" value="KAK2091555.1"/>
    <property type="molecule type" value="Genomic_DNA"/>
</dbReference>
<dbReference type="InterPro" id="IPR001404">
    <property type="entry name" value="Hsp90_fam"/>
</dbReference>
<accession>A0ABQ9U479</accession>
<comment type="caution">
    <text evidence="5">The sequence shown here is derived from an EMBL/GenBank/DDBJ whole genome shotgun (WGS) entry which is preliminary data.</text>
</comment>
<dbReference type="SUPFAM" id="SSF55874">
    <property type="entry name" value="ATPase domain of HSP90 chaperone/DNA topoisomerase II/histidine kinase"/>
    <property type="match status" value="1"/>
</dbReference>
<dbReference type="Proteomes" id="UP001266305">
    <property type="component" value="Unassembled WGS sequence"/>
</dbReference>
<keyword evidence="4" id="KW-0143">Chaperone</keyword>
<organism evidence="5 6">
    <name type="scientific">Saguinus oedipus</name>
    <name type="common">Cotton-top tamarin</name>
    <name type="synonym">Oedipomidas oedipus</name>
    <dbReference type="NCBI Taxonomy" id="9490"/>
    <lineage>
        <taxon>Eukaryota</taxon>
        <taxon>Metazoa</taxon>
        <taxon>Chordata</taxon>
        <taxon>Craniata</taxon>
        <taxon>Vertebrata</taxon>
        <taxon>Euteleostomi</taxon>
        <taxon>Mammalia</taxon>
        <taxon>Eutheria</taxon>
        <taxon>Euarchontoglires</taxon>
        <taxon>Primates</taxon>
        <taxon>Haplorrhini</taxon>
        <taxon>Platyrrhini</taxon>
        <taxon>Cebidae</taxon>
        <taxon>Callitrichinae</taxon>
        <taxon>Saguinus</taxon>
    </lineage>
</organism>
<dbReference type="InterPro" id="IPR036890">
    <property type="entry name" value="HATPase_C_sf"/>
</dbReference>
<keyword evidence="3" id="KW-0067">ATP-binding</keyword>
<name>A0ABQ9U479_SAGOE</name>
<evidence type="ECO:0000256" key="4">
    <source>
        <dbReference type="ARBA" id="ARBA00023186"/>
    </source>
</evidence>
<keyword evidence="2" id="KW-0547">Nucleotide-binding</keyword>
<evidence type="ECO:0000256" key="2">
    <source>
        <dbReference type="ARBA" id="ARBA00022741"/>
    </source>
</evidence>
<evidence type="ECO:0000313" key="5">
    <source>
        <dbReference type="EMBL" id="KAK2091555.1"/>
    </source>
</evidence>
<evidence type="ECO:0000256" key="3">
    <source>
        <dbReference type="ARBA" id="ARBA00022840"/>
    </source>
</evidence>
<evidence type="ECO:0000313" key="6">
    <source>
        <dbReference type="Proteomes" id="UP001266305"/>
    </source>
</evidence>
<dbReference type="PANTHER" id="PTHR11528">
    <property type="entry name" value="HEAT SHOCK PROTEIN 90 FAMILY MEMBER"/>
    <property type="match status" value="1"/>
</dbReference>
<evidence type="ECO:0000256" key="1">
    <source>
        <dbReference type="ARBA" id="ARBA00008239"/>
    </source>
</evidence>
<gene>
    <name evidence="5" type="ORF">P7K49_030839</name>
</gene>
<keyword evidence="6" id="KW-1185">Reference proteome</keyword>